<keyword evidence="1" id="KW-0732">Signal</keyword>
<feature type="chain" id="PRO_5041976133" evidence="1">
    <location>
        <begin position="28"/>
        <end position="161"/>
    </location>
</feature>
<feature type="signal peptide" evidence="1">
    <location>
        <begin position="1"/>
        <end position="27"/>
    </location>
</feature>
<proteinExistence type="predicted"/>
<dbReference type="Proteomes" id="UP000182373">
    <property type="component" value="Chromosome"/>
</dbReference>
<name>A0AAC9KG20_9PROT</name>
<dbReference type="RefSeq" id="WP_072612699.1">
    <property type="nucleotide sequence ID" value="NZ_CP018191.1"/>
</dbReference>
<gene>
    <name evidence="2" type="ORF">GbCGDNIH9_2323</name>
</gene>
<evidence type="ECO:0000313" key="2">
    <source>
        <dbReference type="EMBL" id="APH55650.1"/>
    </source>
</evidence>
<evidence type="ECO:0000313" key="3">
    <source>
        <dbReference type="Proteomes" id="UP000182373"/>
    </source>
</evidence>
<sequence length="161" mass="18358">MTLTMPRFMTALICAFALSLASCPAHAVPQNPDEWAKNIETAFRNGKLMTIGKLMDQAVDDHDPGEAKRAHQIIADNIRMMVESFGKEGPNCAELFDTRRIGSFFRRYDFAVCNGTERIFFRFDLVRREKLGWLLRSWQASENLDKIVNAPLPGNANYDRD</sequence>
<dbReference type="PROSITE" id="PS51257">
    <property type="entry name" value="PROKAR_LIPOPROTEIN"/>
    <property type="match status" value="1"/>
</dbReference>
<reference evidence="3" key="1">
    <citation type="submission" date="2016-11" db="EMBL/GenBank/DDBJ databases">
        <title>Comparative genomic and phenotypic analysis of Granulibacter bethesdensis clinical isolates from patients with chronic granulomatous disease.</title>
        <authorList>
            <person name="Zarember K.A."/>
            <person name="Porcella S.F."/>
            <person name="Chu J."/>
            <person name="Ding L."/>
            <person name="Dahlstrom E."/>
            <person name="Barbian K."/>
            <person name="Martens C."/>
            <person name="Sykora L."/>
            <person name="Kramer S."/>
            <person name="Pettinato A.M."/>
            <person name="Hong H."/>
            <person name="Wald G."/>
            <person name="Berg L.J."/>
            <person name="Rogge L.S."/>
            <person name="Greenberg D.E."/>
            <person name="Falcone E.L."/>
            <person name="Neves J.F."/>
            <person name="Simoes M.J."/>
            <person name="Casal M."/>
            <person name="Rodriguez-Lopez F.C."/>
            <person name="Zelazny A."/>
            <person name="Gallin J.I."/>
            <person name="Holland S.M."/>
        </authorList>
    </citation>
    <scope>NUCLEOTIDE SEQUENCE [LARGE SCALE GENOMIC DNA]</scope>
    <source>
        <strain evidence="3">NIH9.1</strain>
    </source>
</reference>
<evidence type="ECO:0000256" key="1">
    <source>
        <dbReference type="SAM" id="SignalP"/>
    </source>
</evidence>
<organism evidence="2 3">
    <name type="scientific">Granulibacter bethesdensis</name>
    <dbReference type="NCBI Taxonomy" id="364410"/>
    <lineage>
        <taxon>Bacteria</taxon>
        <taxon>Pseudomonadati</taxon>
        <taxon>Pseudomonadota</taxon>
        <taxon>Alphaproteobacteria</taxon>
        <taxon>Acetobacterales</taxon>
        <taxon>Acetobacteraceae</taxon>
        <taxon>Granulibacter</taxon>
    </lineage>
</organism>
<dbReference type="AlphaFoldDB" id="A0AAC9KG20"/>
<protein>
    <submittedName>
        <fullName evidence="2">Secreted protein</fullName>
    </submittedName>
</protein>
<dbReference type="EMBL" id="CP018191">
    <property type="protein sequence ID" value="APH55650.1"/>
    <property type="molecule type" value="Genomic_DNA"/>
</dbReference>
<accession>A0AAC9KG20</accession>